<proteinExistence type="predicted"/>
<organism evidence="2 3">
    <name type="scientific">Dryococelus australis</name>
    <dbReference type="NCBI Taxonomy" id="614101"/>
    <lineage>
        <taxon>Eukaryota</taxon>
        <taxon>Metazoa</taxon>
        <taxon>Ecdysozoa</taxon>
        <taxon>Arthropoda</taxon>
        <taxon>Hexapoda</taxon>
        <taxon>Insecta</taxon>
        <taxon>Pterygota</taxon>
        <taxon>Neoptera</taxon>
        <taxon>Polyneoptera</taxon>
        <taxon>Phasmatodea</taxon>
        <taxon>Verophasmatodea</taxon>
        <taxon>Anareolatae</taxon>
        <taxon>Phasmatidae</taxon>
        <taxon>Eurycanthinae</taxon>
        <taxon>Dryococelus</taxon>
    </lineage>
</organism>
<evidence type="ECO:0000313" key="3">
    <source>
        <dbReference type="Proteomes" id="UP001159363"/>
    </source>
</evidence>
<sequence>MKCGWNSGWRSFIRSCEPGKLSRAHVEVSIDTYQHNGLMRLALSSLWSHRCCGIPTHLVTREECKLFVSFAVRKASQYYGECGISATLAVLALPRTAYTITDNGDWCYAAIRKRSRQDELRLVLPARSYQPPSPYFAALFARCRLPLKRTALFSDPPVIKTSSRRAERPYSDARLHRGGSKLDPRSDLRLTRLEIEMKFISNHRNWRFEISIRDQQPSCLPANHGHSVLELPNSDWPSQPMRVIEVNMERRRNEGAGETEHPRENPPTGGIVRQDSHMRKVSEALKMSRCKDVPLSRLLLACWEAFVSNTRKKKKKGRAREQEKTAFSGMVKYVLVASEDYNTDQTTGEPGSIPGGVAPVFSHVGIVPHDASGRRVFSGISRFPPSFHSRAAPCSPLFALIGSQDPDVKSGLNLSTPLNDNSTTFIKNVPNNRQSHFPIVVLIASAFLVFKLRKQLQGRIPLGTDSAEL</sequence>
<protein>
    <submittedName>
        <fullName evidence="2">Uncharacterized protein</fullName>
    </submittedName>
</protein>
<dbReference type="Proteomes" id="UP001159363">
    <property type="component" value="Chromosome 16"/>
</dbReference>
<feature type="region of interest" description="Disordered" evidence="1">
    <location>
        <begin position="253"/>
        <end position="273"/>
    </location>
</feature>
<dbReference type="EMBL" id="JARBHB010000017">
    <property type="protein sequence ID" value="KAJ8865841.1"/>
    <property type="molecule type" value="Genomic_DNA"/>
</dbReference>
<accession>A0ABQ9G2X1</accession>
<keyword evidence="3" id="KW-1185">Reference proteome</keyword>
<evidence type="ECO:0000256" key="1">
    <source>
        <dbReference type="SAM" id="MobiDB-lite"/>
    </source>
</evidence>
<evidence type="ECO:0000313" key="2">
    <source>
        <dbReference type="EMBL" id="KAJ8865841.1"/>
    </source>
</evidence>
<feature type="region of interest" description="Disordered" evidence="1">
    <location>
        <begin position="163"/>
        <end position="183"/>
    </location>
</feature>
<reference evidence="2 3" key="1">
    <citation type="submission" date="2023-02" db="EMBL/GenBank/DDBJ databases">
        <title>LHISI_Scaffold_Assembly.</title>
        <authorList>
            <person name="Stuart O.P."/>
            <person name="Cleave R."/>
            <person name="Magrath M.J.L."/>
            <person name="Mikheyev A.S."/>
        </authorList>
    </citation>
    <scope>NUCLEOTIDE SEQUENCE [LARGE SCALE GENOMIC DNA]</scope>
    <source>
        <strain evidence="2">Daus_M_001</strain>
        <tissue evidence="2">Leg muscle</tissue>
    </source>
</reference>
<name>A0ABQ9G2X1_9NEOP</name>
<comment type="caution">
    <text evidence="2">The sequence shown here is derived from an EMBL/GenBank/DDBJ whole genome shotgun (WGS) entry which is preliminary data.</text>
</comment>
<feature type="compositionally biased region" description="Basic and acidic residues" evidence="1">
    <location>
        <begin position="253"/>
        <end position="264"/>
    </location>
</feature>
<gene>
    <name evidence="2" type="ORF">PR048_033363</name>
</gene>
<feature type="compositionally biased region" description="Basic and acidic residues" evidence="1">
    <location>
        <begin position="164"/>
        <end position="183"/>
    </location>
</feature>